<keyword evidence="6" id="KW-0479">Metal-binding</keyword>
<dbReference type="GO" id="GO:0051536">
    <property type="term" value="F:iron-sulfur cluster binding"/>
    <property type="evidence" value="ECO:0007669"/>
    <property type="project" value="UniProtKB-KW"/>
</dbReference>
<dbReference type="Gene3D" id="3.50.50.60">
    <property type="entry name" value="FAD/NAD(P)-binding domain"/>
    <property type="match status" value="1"/>
</dbReference>
<dbReference type="GO" id="GO:0033543">
    <property type="term" value="P:fatty acid beta-oxidation, unsaturated, even number, reductase/isomerase pathway"/>
    <property type="evidence" value="ECO:0007669"/>
    <property type="project" value="TreeGrafter"/>
</dbReference>
<protein>
    <submittedName>
        <fullName evidence="12">2,4-dienoyl-CoA reductase</fullName>
    </submittedName>
</protein>
<keyword evidence="8" id="KW-0408">Iron</keyword>
<dbReference type="InterPro" id="IPR001155">
    <property type="entry name" value="OxRdtase_FMN_N"/>
</dbReference>
<dbReference type="InterPro" id="IPR013785">
    <property type="entry name" value="Aldolase_TIM"/>
</dbReference>
<dbReference type="InterPro" id="IPR023753">
    <property type="entry name" value="FAD/NAD-binding_dom"/>
</dbReference>
<evidence type="ECO:0000256" key="6">
    <source>
        <dbReference type="ARBA" id="ARBA00022723"/>
    </source>
</evidence>
<name>A0A2H1JFM5_9MICO</name>
<keyword evidence="5" id="KW-0288">FMN</keyword>
<evidence type="ECO:0000256" key="8">
    <source>
        <dbReference type="ARBA" id="ARBA00023004"/>
    </source>
</evidence>
<dbReference type="Proteomes" id="UP000234433">
    <property type="component" value="Unassembled WGS sequence"/>
</dbReference>
<evidence type="ECO:0000313" key="12">
    <source>
        <dbReference type="EMBL" id="SMX86174.1"/>
    </source>
</evidence>
<keyword evidence="4" id="KW-0285">Flavoprotein</keyword>
<evidence type="ECO:0000256" key="9">
    <source>
        <dbReference type="ARBA" id="ARBA00023014"/>
    </source>
</evidence>
<dbReference type="GO" id="GO:0010181">
    <property type="term" value="F:FMN binding"/>
    <property type="evidence" value="ECO:0007669"/>
    <property type="project" value="InterPro"/>
</dbReference>
<evidence type="ECO:0000256" key="5">
    <source>
        <dbReference type="ARBA" id="ARBA00022643"/>
    </source>
</evidence>
<comment type="cofactor">
    <cofactor evidence="2">
        <name>[4Fe-4S] cluster</name>
        <dbReference type="ChEBI" id="CHEBI:49883"/>
    </cofactor>
</comment>
<dbReference type="PANTHER" id="PTHR42917:SF2">
    <property type="entry name" value="2,4-DIENOYL-COA REDUCTASE [(2E)-ENOYL-COA-PRODUCING]"/>
    <property type="match status" value="1"/>
</dbReference>
<dbReference type="OrthoDB" id="3169239at2"/>
<feature type="domain" description="FAD/NAD(P)-binding" evidence="11">
    <location>
        <begin position="417"/>
        <end position="613"/>
    </location>
</feature>
<evidence type="ECO:0000259" key="10">
    <source>
        <dbReference type="Pfam" id="PF00724"/>
    </source>
</evidence>
<dbReference type="PANTHER" id="PTHR42917">
    <property type="entry name" value="2,4-DIENOYL-COA REDUCTASE"/>
    <property type="match status" value="1"/>
</dbReference>
<dbReference type="InterPro" id="IPR051793">
    <property type="entry name" value="NADH:flavin_oxidoreductase"/>
</dbReference>
<dbReference type="PRINTS" id="PR00368">
    <property type="entry name" value="FADPNR"/>
</dbReference>
<dbReference type="Gene3D" id="3.20.20.70">
    <property type="entry name" value="Aldolase class I"/>
    <property type="match status" value="1"/>
</dbReference>
<dbReference type="SUPFAM" id="SSF51395">
    <property type="entry name" value="FMN-linked oxidoreductases"/>
    <property type="match status" value="1"/>
</dbReference>
<evidence type="ECO:0000259" key="11">
    <source>
        <dbReference type="Pfam" id="PF07992"/>
    </source>
</evidence>
<dbReference type="GO" id="GO:0008670">
    <property type="term" value="F:2,4-dienoyl-CoA reductase (NADPH) activity"/>
    <property type="evidence" value="ECO:0007669"/>
    <property type="project" value="TreeGrafter"/>
</dbReference>
<dbReference type="Pfam" id="PF00724">
    <property type="entry name" value="Oxidored_FMN"/>
    <property type="match status" value="1"/>
</dbReference>
<comment type="cofactor">
    <cofactor evidence="1">
        <name>FMN</name>
        <dbReference type="ChEBI" id="CHEBI:58210"/>
    </cofactor>
</comment>
<evidence type="ECO:0000256" key="1">
    <source>
        <dbReference type="ARBA" id="ARBA00001917"/>
    </source>
</evidence>
<reference evidence="12 13" key="1">
    <citation type="submission" date="2017-03" db="EMBL/GenBank/DDBJ databases">
        <authorList>
            <person name="Afonso C.L."/>
            <person name="Miller P.J."/>
            <person name="Scott M.A."/>
            <person name="Spackman E."/>
            <person name="Goraichik I."/>
            <person name="Dimitrov K.M."/>
            <person name="Suarez D.L."/>
            <person name="Swayne D.E."/>
        </authorList>
    </citation>
    <scope>NUCLEOTIDE SEQUENCE [LARGE SCALE GENOMIC DNA]</scope>
    <source>
        <strain evidence="12 13">CNRZ 918</strain>
    </source>
</reference>
<evidence type="ECO:0000256" key="2">
    <source>
        <dbReference type="ARBA" id="ARBA00001966"/>
    </source>
</evidence>
<organism evidence="12 13">
    <name type="scientific">Brevibacterium antiquum CNRZ 918</name>
    <dbReference type="NCBI Taxonomy" id="1255637"/>
    <lineage>
        <taxon>Bacteria</taxon>
        <taxon>Bacillati</taxon>
        <taxon>Actinomycetota</taxon>
        <taxon>Actinomycetes</taxon>
        <taxon>Micrococcales</taxon>
        <taxon>Brevibacteriaceae</taxon>
        <taxon>Brevibacterium</taxon>
    </lineage>
</organism>
<dbReference type="Pfam" id="PF07992">
    <property type="entry name" value="Pyr_redox_2"/>
    <property type="match status" value="1"/>
</dbReference>
<evidence type="ECO:0000313" key="13">
    <source>
        <dbReference type="Proteomes" id="UP000234433"/>
    </source>
</evidence>
<accession>A0A2H1JFM5</accession>
<dbReference type="AlphaFoldDB" id="A0A2H1JFM5"/>
<sequence>MSSLFPRLFEPITLGRRTIRNRIVSSGHDTVLDENGMIGDDLVAYHEARAEGGCGLIVLQVSGVHETARYTNHVLMATDDSSVPGYRAVAEAVHRHGATIFAQLFHPGREVMDGEAGMAPRAVAPSDEPQERFKVVPEALSTSKIKEIIAGYASAAKRIADSGIDGVEIVASHGYLPIQFFNPRVNTRTDEYGGSPANRRRFLTEVVAGVREAVGPDVVVGLRISGEEKTEDGLVATEVLDLIGHLDALKTGSGDEYARNSVDGSGGQVDCLDYFSITAGDSSTLQGAVHIVPSMQIDPAYAATLSEQVKKITDKPVMVAGRINQPHEAETAIAEGRTDMAIMTRAMICDPAIASKADRDAVDEIRACIGCNQACIGCNQACIGHFQMGVPISCIQYPESGRELTFLPRPRVRTRRRVLVIGGGPAGLKAAAVAAEQGDDVVLCEREPHLGGAVLLAQELPYRSEFGGAATNLSAEARRAGVDLRTSTPVTQQVFDELATDHVIVATGAKQRMPHLEVDDEALVIGARDYLRTQPSLPAGRVLVSDWKGDWIGLGIALRLAEARVPVTLATAANFAGAAIQQYTRTLLMSQALRAGVDFVNDARLVGVDATTGYLQSTLCEIVHEVDGVAATIVSGAPQSVVPDLDFGSASVRTIGDAVAPRTVEEAVFEGLQAASSLAAVS</sequence>
<dbReference type="SUPFAM" id="SSF51905">
    <property type="entry name" value="FAD/NAD(P)-binding domain"/>
    <property type="match status" value="1"/>
</dbReference>
<comment type="similarity">
    <text evidence="3">In the N-terminal section; belongs to the NADH:flavin oxidoreductase/NADH oxidase family.</text>
</comment>
<dbReference type="GO" id="GO:0046872">
    <property type="term" value="F:metal ion binding"/>
    <property type="evidence" value="ECO:0007669"/>
    <property type="project" value="UniProtKB-KW"/>
</dbReference>
<dbReference type="CDD" id="cd04734">
    <property type="entry name" value="OYE_like_3_FMN"/>
    <property type="match status" value="1"/>
</dbReference>
<evidence type="ECO:0000256" key="3">
    <source>
        <dbReference type="ARBA" id="ARBA00011048"/>
    </source>
</evidence>
<dbReference type="Gene3D" id="3.40.50.720">
    <property type="entry name" value="NAD(P)-binding Rossmann-like Domain"/>
    <property type="match status" value="1"/>
</dbReference>
<dbReference type="InterPro" id="IPR036188">
    <property type="entry name" value="FAD/NAD-bd_sf"/>
</dbReference>
<proteinExistence type="inferred from homology"/>
<feature type="domain" description="NADH:flavin oxidoreductase/NADH oxidase N-terminal" evidence="10">
    <location>
        <begin position="8"/>
        <end position="360"/>
    </location>
</feature>
<evidence type="ECO:0000256" key="4">
    <source>
        <dbReference type="ARBA" id="ARBA00022630"/>
    </source>
</evidence>
<dbReference type="RefSeq" id="WP_101619802.1">
    <property type="nucleotide sequence ID" value="NZ_FXZD01000004.1"/>
</dbReference>
<keyword evidence="9" id="KW-0411">Iron-sulfur</keyword>
<dbReference type="EMBL" id="FXZD01000004">
    <property type="protein sequence ID" value="SMX86174.1"/>
    <property type="molecule type" value="Genomic_DNA"/>
</dbReference>
<dbReference type="SUPFAM" id="SSF51971">
    <property type="entry name" value="Nucleotide-binding domain"/>
    <property type="match status" value="1"/>
</dbReference>
<evidence type="ECO:0000256" key="7">
    <source>
        <dbReference type="ARBA" id="ARBA00023002"/>
    </source>
</evidence>
<gene>
    <name evidence="12" type="ORF">BANT918_01602</name>
</gene>
<keyword evidence="7" id="KW-0560">Oxidoreductase</keyword>